<dbReference type="EMBL" id="JRKL02000223">
    <property type="protein sequence ID" value="KAF3973642.1"/>
    <property type="molecule type" value="Genomic_DNA"/>
</dbReference>
<sequence length="231" mass="26126">MNVKAAAGSAGTNLLNKSQKWISLSNIGDGKIPNGTFEFTAASRSEVVTHSWRQDSGDIRGNKSAIRLGEERIRKEAEAGSESCLSGDGRQRKAGFSSNHGPAWGLMLNPRSRLLSDELVPKEEWQSIWRLQTRIWKGLKQGEDICRKGIRWLPSFESNLDFWNDSWSTLGPLRNVIHDPLSQEASILKIKDVVDCAGNWNWSIPQMVFPSSRCLDYLFQSCQEDFQLAWW</sequence>
<dbReference type="Proteomes" id="UP000737018">
    <property type="component" value="Unassembled WGS sequence"/>
</dbReference>
<organism evidence="1 2">
    <name type="scientific">Castanea mollissima</name>
    <name type="common">Chinese chestnut</name>
    <dbReference type="NCBI Taxonomy" id="60419"/>
    <lineage>
        <taxon>Eukaryota</taxon>
        <taxon>Viridiplantae</taxon>
        <taxon>Streptophyta</taxon>
        <taxon>Embryophyta</taxon>
        <taxon>Tracheophyta</taxon>
        <taxon>Spermatophyta</taxon>
        <taxon>Magnoliopsida</taxon>
        <taxon>eudicotyledons</taxon>
        <taxon>Gunneridae</taxon>
        <taxon>Pentapetalae</taxon>
        <taxon>rosids</taxon>
        <taxon>fabids</taxon>
        <taxon>Fagales</taxon>
        <taxon>Fagaceae</taxon>
        <taxon>Castanea</taxon>
    </lineage>
</organism>
<evidence type="ECO:0000313" key="1">
    <source>
        <dbReference type="EMBL" id="KAF3973642.1"/>
    </source>
</evidence>
<name>A0A8J4RIB2_9ROSI</name>
<protein>
    <submittedName>
        <fullName evidence="1">Uncharacterized protein</fullName>
    </submittedName>
</protein>
<dbReference type="AlphaFoldDB" id="A0A8J4RIB2"/>
<comment type="caution">
    <text evidence="1">The sequence shown here is derived from an EMBL/GenBank/DDBJ whole genome shotgun (WGS) entry which is preliminary data.</text>
</comment>
<reference evidence="1" key="1">
    <citation type="submission" date="2020-03" db="EMBL/GenBank/DDBJ databases">
        <title>Castanea mollissima Vanexum genome sequencing.</title>
        <authorList>
            <person name="Staton M."/>
        </authorList>
    </citation>
    <scope>NUCLEOTIDE SEQUENCE</scope>
    <source>
        <tissue evidence="1">Leaf</tissue>
    </source>
</reference>
<proteinExistence type="predicted"/>
<evidence type="ECO:0000313" key="2">
    <source>
        <dbReference type="Proteomes" id="UP000737018"/>
    </source>
</evidence>
<keyword evidence="2" id="KW-1185">Reference proteome</keyword>
<gene>
    <name evidence="1" type="ORF">CMV_002955</name>
</gene>
<accession>A0A8J4RIB2</accession>